<protein>
    <submittedName>
        <fullName evidence="8">RIBOSOMAL PROTEIN L7/L12, putative</fullName>
    </submittedName>
</protein>
<keyword evidence="5" id="KW-0812">Transmembrane</keyword>
<name>A0A061DDV9_BABBI</name>
<reference evidence="9" key="1">
    <citation type="journal article" date="2014" name="Nucleic Acids Res.">
        <title>The evolutionary dynamics of variant antigen genes in Babesia reveal a history of genomic innovation underlying host-parasite interaction.</title>
        <authorList>
            <person name="Jackson A.P."/>
            <person name="Otto T.D."/>
            <person name="Darby A."/>
            <person name="Ramaprasad A."/>
            <person name="Xia D."/>
            <person name="Echaide I.E."/>
            <person name="Farber M."/>
            <person name="Gahlot S."/>
            <person name="Gamble J."/>
            <person name="Gupta D."/>
            <person name="Gupta Y."/>
            <person name="Jackson L."/>
            <person name="Malandrin L."/>
            <person name="Malas T.B."/>
            <person name="Moussa E."/>
            <person name="Nair M."/>
            <person name="Reid A.J."/>
            <person name="Sanders M."/>
            <person name="Sharma J."/>
            <person name="Tracey A."/>
            <person name="Quail M.A."/>
            <person name="Weir W."/>
            <person name="Wastling J.M."/>
            <person name="Hall N."/>
            <person name="Willadsen P."/>
            <person name="Lingelbach K."/>
            <person name="Shiels B."/>
            <person name="Tait A."/>
            <person name="Berriman M."/>
            <person name="Allred D.R."/>
            <person name="Pain A."/>
        </authorList>
    </citation>
    <scope>NUCLEOTIDE SEQUENCE [LARGE SCALE GENOMIC DNA]</scope>
    <source>
        <strain evidence="9">Bond</strain>
    </source>
</reference>
<dbReference type="Gene3D" id="1.20.5.710">
    <property type="entry name" value="Single helix bin"/>
    <property type="match status" value="1"/>
</dbReference>
<sequence>MEGPGAGCAGPSPQSDADSSAPISQNGYKQRRRWYAYSMSVPSYLFLAVACVLLCSACPLQALRTRCWRRSPHCWTFVGAPHQPMPPWPAGRGPGELRASKVDDILAELKTLTLLETSELVKKIEEAFGVSASMAVSAAPAAAGAPAMATAPEDEEDDEDKPKKTSFEVVLLERPEEQSVRMALFRILRKVLPDQPLTEVKAVIDNAPTTLKVVNKEEDAKEAVKLIEGAGGKAEIR</sequence>
<evidence type="ECO:0000313" key="8">
    <source>
        <dbReference type="EMBL" id="CDR96620.1"/>
    </source>
</evidence>
<evidence type="ECO:0000256" key="5">
    <source>
        <dbReference type="SAM" id="Phobius"/>
    </source>
</evidence>
<organism evidence="8 9">
    <name type="scientific">Babesia bigemina</name>
    <dbReference type="NCBI Taxonomy" id="5866"/>
    <lineage>
        <taxon>Eukaryota</taxon>
        <taxon>Sar</taxon>
        <taxon>Alveolata</taxon>
        <taxon>Apicomplexa</taxon>
        <taxon>Aconoidasida</taxon>
        <taxon>Piroplasmida</taxon>
        <taxon>Babesiidae</taxon>
        <taxon>Babesia</taxon>
    </lineage>
</organism>
<evidence type="ECO:0000256" key="2">
    <source>
        <dbReference type="ARBA" id="ARBA00022980"/>
    </source>
</evidence>
<feature type="domain" description="Large ribosomal subunit protein bL12 oligomerization" evidence="7">
    <location>
        <begin position="101"/>
        <end position="146"/>
    </location>
</feature>
<accession>A0A061DDV9</accession>
<keyword evidence="5" id="KW-0472">Membrane</keyword>
<gene>
    <name evidence="8" type="ORF">BBBOND_0305230</name>
</gene>
<dbReference type="RefSeq" id="XP_012768806.1">
    <property type="nucleotide sequence ID" value="XM_012913352.1"/>
</dbReference>
<dbReference type="GO" id="GO:0003729">
    <property type="term" value="F:mRNA binding"/>
    <property type="evidence" value="ECO:0007669"/>
    <property type="project" value="TreeGrafter"/>
</dbReference>
<dbReference type="OrthoDB" id="366264at2759"/>
<dbReference type="Pfam" id="PF16320">
    <property type="entry name" value="Ribosomal_L12_N"/>
    <property type="match status" value="1"/>
</dbReference>
<proteinExistence type="inferred from homology"/>
<dbReference type="HAMAP" id="MF_00368">
    <property type="entry name" value="Ribosomal_bL12"/>
    <property type="match status" value="1"/>
</dbReference>
<dbReference type="Proteomes" id="UP000033188">
    <property type="component" value="Chromosome 3"/>
</dbReference>
<keyword evidence="9" id="KW-1185">Reference proteome</keyword>
<evidence type="ECO:0000256" key="4">
    <source>
        <dbReference type="SAM" id="MobiDB-lite"/>
    </source>
</evidence>
<feature type="region of interest" description="Disordered" evidence="4">
    <location>
        <begin position="1"/>
        <end position="24"/>
    </location>
</feature>
<comment type="similarity">
    <text evidence="1">Belongs to the bacterial ribosomal protein bL12 family.</text>
</comment>
<evidence type="ECO:0000256" key="3">
    <source>
        <dbReference type="ARBA" id="ARBA00023274"/>
    </source>
</evidence>
<dbReference type="InterPro" id="IPR000206">
    <property type="entry name" value="Ribosomal_bL12"/>
</dbReference>
<feature type="transmembrane region" description="Helical" evidence="5">
    <location>
        <begin position="44"/>
        <end position="63"/>
    </location>
</feature>
<dbReference type="VEuPathDB" id="PiroplasmaDB:BBBOND_0305230"/>
<dbReference type="PANTHER" id="PTHR45987:SF4">
    <property type="entry name" value="LARGE RIBOSOMAL SUBUNIT PROTEIN BL12M"/>
    <property type="match status" value="1"/>
</dbReference>
<evidence type="ECO:0000313" key="9">
    <source>
        <dbReference type="Proteomes" id="UP000033188"/>
    </source>
</evidence>
<dbReference type="GO" id="GO:0006412">
    <property type="term" value="P:translation"/>
    <property type="evidence" value="ECO:0007669"/>
    <property type="project" value="InterPro"/>
</dbReference>
<dbReference type="InterPro" id="IPR008932">
    <property type="entry name" value="Ribosomal_bL12_oligo"/>
</dbReference>
<dbReference type="EMBL" id="LK391709">
    <property type="protein sequence ID" value="CDR96620.1"/>
    <property type="molecule type" value="Genomic_DNA"/>
</dbReference>
<dbReference type="SUPFAM" id="SSF54736">
    <property type="entry name" value="ClpS-like"/>
    <property type="match status" value="1"/>
</dbReference>
<dbReference type="SUPFAM" id="SSF48300">
    <property type="entry name" value="Ribosomal protein L7/12, oligomerisation (N-terminal) domain"/>
    <property type="match status" value="1"/>
</dbReference>
<keyword evidence="2 8" id="KW-0689">Ribosomal protein</keyword>
<evidence type="ECO:0000256" key="1">
    <source>
        <dbReference type="ARBA" id="ARBA00007197"/>
    </source>
</evidence>
<dbReference type="InterPro" id="IPR014719">
    <property type="entry name" value="Ribosomal_bL12_C/ClpS-like"/>
</dbReference>
<dbReference type="Gene3D" id="3.30.1390.10">
    <property type="match status" value="1"/>
</dbReference>
<dbReference type="GO" id="GO:0003735">
    <property type="term" value="F:structural constituent of ribosome"/>
    <property type="evidence" value="ECO:0007669"/>
    <property type="project" value="InterPro"/>
</dbReference>
<dbReference type="GeneID" id="24565161"/>
<dbReference type="GO" id="GO:0022625">
    <property type="term" value="C:cytosolic large ribosomal subunit"/>
    <property type="evidence" value="ECO:0007669"/>
    <property type="project" value="TreeGrafter"/>
</dbReference>
<evidence type="ECO:0000259" key="7">
    <source>
        <dbReference type="Pfam" id="PF16320"/>
    </source>
</evidence>
<dbReference type="AlphaFoldDB" id="A0A061DDV9"/>
<dbReference type="InterPro" id="IPR013823">
    <property type="entry name" value="Ribosomal_bL12_C"/>
</dbReference>
<dbReference type="PANTHER" id="PTHR45987">
    <property type="entry name" value="39S RIBOSOMAL PROTEIN L12"/>
    <property type="match status" value="1"/>
</dbReference>
<evidence type="ECO:0000259" key="6">
    <source>
        <dbReference type="Pfam" id="PF00542"/>
    </source>
</evidence>
<dbReference type="InterPro" id="IPR036235">
    <property type="entry name" value="Ribosomal_bL12_oligo_N_sf"/>
</dbReference>
<feature type="compositionally biased region" description="Low complexity" evidence="4">
    <location>
        <begin position="12"/>
        <end position="24"/>
    </location>
</feature>
<keyword evidence="5" id="KW-1133">Transmembrane helix</keyword>
<dbReference type="STRING" id="5866.A0A061DDV9"/>
<dbReference type="KEGG" id="bbig:BBBOND_0305230"/>
<keyword evidence="3" id="KW-0687">Ribonucleoprotein</keyword>
<dbReference type="Pfam" id="PF00542">
    <property type="entry name" value="Ribosomal_L12"/>
    <property type="match status" value="1"/>
</dbReference>
<feature type="domain" description="Large ribosomal subunit protein bL12 C-terminal" evidence="6">
    <location>
        <begin position="167"/>
        <end position="236"/>
    </location>
</feature>